<organism evidence="1 2">
    <name type="scientific">Entomophthora muscae</name>
    <dbReference type="NCBI Taxonomy" id="34485"/>
    <lineage>
        <taxon>Eukaryota</taxon>
        <taxon>Fungi</taxon>
        <taxon>Fungi incertae sedis</taxon>
        <taxon>Zoopagomycota</taxon>
        <taxon>Entomophthoromycotina</taxon>
        <taxon>Entomophthoromycetes</taxon>
        <taxon>Entomophthorales</taxon>
        <taxon>Entomophthoraceae</taxon>
        <taxon>Entomophthora</taxon>
    </lineage>
</organism>
<accession>A0ACC2U5B3</accession>
<gene>
    <name evidence="1" type="ORF">DSO57_1009634</name>
</gene>
<keyword evidence="2" id="KW-1185">Reference proteome</keyword>
<proteinExistence type="predicted"/>
<reference evidence="1" key="1">
    <citation type="submission" date="2022-04" db="EMBL/GenBank/DDBJ databases">
        <title>Genome of the entomopathogenic fungus Entomophthora muscae.</title>
        <authorList>
            <person name="Elya C."/>
            <person name="Lovett B.R."/>
            <person name="Lee E."/>
            <person name="Macias A.M."/>
            <person name="Hajek A.E."/>
            <person name="De Bivort B.L."/>
            <person name="Kasson M.T."/>
            <person name="De Fine Licht H.H."/>
            <person name="Stajich J.E."/>
        </authorList>
    </citation>
    <scope>NUCLEOTIDE SEQUENCE</scope>
    <source>
        <strain evidence="1">Berkeley</strain>
    </source>
</reference>
<dbReference type="Proteomes" id="UP001165960">
    <property type="component" value="Unassembled WGS sequence"/>
</dbReference>
<protein>
    <submittedName>
        <fullName evidence="1">Uncharacterized protein</fullName>
    </submittedName>
</protein>
<evidence type="ECO:0000313" key="1">
    <source>
        <dbReference type="EMBL" id="KAJ9081930.1"/>
    </source>
</evidence>
<comment type="caution">
    <text evidence="1">The sequence shown here is derived from an EMBL/GenBank/DDBJ whole genome shotgun (WGS) entry which is preliminary data.</text>
</comment>
<sequence>MQRLHFFEQLLIPLQPPCCPGKTLCPPYPKSLNNDNPSAATIPAKSPLVTKYKLCRVSASSPTATPSVCVLELGSTPSQTPIVEEVSPTHMPQVYHLGGELPTVAQALLQILFAPSSLCTLTSGGHGEHTNADKDNSLLVQGSSSGLATSLAVWVDKNNLHLPAGLNLEVACAALPPSALGGCPPNPPHPVVLELKFPTEDTISSI</sequence>
<evidence type="ECO:0000313" key="2">
    <source>
        <dbReference type="Proteomes" id="UP001165960"/>
    </source>
</evidence>
<dbReference type="EMBL" id="QTSX02001451">
    <property type="protein sequence ID" value="KAJ9081930.1"/>
    <property type="molecule type" value="Genomic_DNA"/>
</dbReference>
<name>A0ACC2U5B3_9FUNG</name>